<keyword evidence="3" id="KW-0472">Membrane</keyword>
<dbReference type="Gene3D" id="2.40.160.20">
    <property type="match status" value="1"/>
</dbReference>
<evidence type="ECO:0000256" key="2">
    <source>
        <dbReference type="ARBA" id="ARBA00022729"/>
    </source>
</evidence>
<evidence type="ECO:0000256" key="6">
    <source>
        <dbReference type="SAM" id="MobiDB-lite"/>
    </source>
</evidence>
<feature type="domain" description="Outer membrane protein beta-barrel" evidence="7">
    <location>
        <begin position="75"/>
        <end position="178"/>
    </location>
</feature>
<evidence type="ECO:0000313" key="9">
    <source>
        <dbReference type="Proteomes" id="UP000094172"/>
    </source>
</evidence>
<dbReference type="InterPro" id="IPR027385">
    <property type="entry name" value="Beta-barrel_OMP"/>
</dbReference>
<dbReference type="AlphaFoldDB" id="A0A1E3VRZ2"/>
<keyword evidence="9" id="KW-1185">Reference proteome</keyword>
<evidence type="ECO:0000256" key="4">
    <source>
        <dbReference type="ARBA" id="ARBA00023237"/>
    </source>
</evidence>
<keyword evidence="4" id="KW-0998">Cell outer membrane</keyword>
<dbReference type="EMBL" id="LPWE01000005">
    <property type="protein sequence ID" value="ODR96303.1"/>
    <property type="molecule type" value="Genomic_DNA"/>
</dbReference>
<evidence type="ECO:0000259" key="7">
    <source>
        <dbReference type="Pfam" id="PF13505"/>
    </source>
</evidence>
<organism evidence="8 9">
    <name type="scientific">Methyloceanibacter stevinii</name>
    <dbReference type="NCBI Taxonomy" id="1774970"/>
    <lineage>
        <taxon>Bacteria</taxon>
        <taxon>Pseudomonadati</taxon>
        <taxon>Pseudomonadota</taxon>
        <taxon>Alphaproteobacteria</taxon>
        <taxon>Hyphomicrobiales</taxon>
        <taxon>Hyphomicrobiaceae</taxon>
        <taxon>Methyloceanibacter</taxon>
    </lineage>
</organism>
<reference evidence="8 9" key="1">
    <citation type="journal article" date="2016" name="Environ. Microbiol.">
        <title>New Methyloceanibacter diversity from North Sea sediments includes methanotroph containing solely the soluble methane monooxygenase.</title>
        <authorList>
            <person name="Vekeman B."/>
            <person name="Kerckhof F.M."/>
            <person name="Cremers G."/>
            <person name="de Vos P."/>
            <person name="Vandamme P."/>
            <person name="Boon N."/>
            <person name="Op den Camp H.J."/>
            <person name="Heylen K."/>
        </authorList>
    </citation>
    <scope>NUCLEOTIDE SEQUENCE [LARGE SCALE GENOMIC DNA]</scope>
    <source>
        <strain evidence="8 9">R-67176</strain>
    </source>
</reference>
<dbReference type="GO" id="GO:0009279">
    <property type="term" value="C:cell outer membrane"/>
    <property type="evidence" value="ECO:0007669"/>
    <property type="project" value="UniProtKB-SubCell"/>
</dbReference>
<feature type="region of interest" description="Disordered" evidence="6">
    <location>
        <begin position="47"/>
        <end position="88"/>
    </location>
</feature>
<dbReference type="InterPro" id="IPR011250">
    <property type="entry name" value="OMP/PagP_B-barrel"/>
</dbReference>
<comment type="similarity">
    <text evidence="5">Belongs to the Omp25/RopB family.</text>
</comment>
<protein>
    <recommendedName>
        <fullName evidence="7">Outer membrane protein beta-barrel domain-containing protein</fullName>
    </recommendedName>
</protein>
<dbReference type="PANTHER" id="PTHR34001:SF3">
    <property type="entry name" value="BLL7405 PROTEIN"/>
    <property type="match status" value="1"/>
</dbReference>
<proteinExistence type="inferred from homology"/>
<evidence type="ECO:0000313" key="8">
    <source>
        <dbReference type="EMBL" id="ODR96303.1"/>
    </source>
</evidence>
<dbReference type="SUPFAM" id="SSF56925">
    <property type="entry name" value="OMPA-like"/>
    <property type="match status" value="1"/>
</dbReference>
<gene>
    <name evidence="8" type="ORF">AUC70_15565</name>
</gene>
<dbReference type="Proteomes" id="UP000094172">
    <property type="component" value="Unassembled WGS sequence"/>
</dbReference>
<dbReference type="InterPro" id="IPR051692">
    <property type="entry name" value="OMP-like"/>
</dbReference>
<evidence type="ECO:0000256" key="3">
    <source>
        <dbReference type="ARBA" id="ARBA00023136"/>
    </source>
</evidence>
<name>A0A1E3VRZ2_9HYPH</name>
<sequence>MSGRSAGTEWNNGALADIYLGASMHVTPRVVAGIQVEGGLSQMLFQSTIPEEKRSRRTTGRGSSSSSSSDGDTGQSKSTETDSENQTYTYDEHNKLELDWMVSVIGRAGYLATPNTLVYGLAGWSYGHFNVEDLPFSVGYGQISDFGSHGITVGGGLEQRLSSKWTLRAEYRYTNFGKERFSKSARLTNSSRSKGSSSSVEGGSCCDSYTYQSSSKSAQTQSYSYQDTYQSNGYFDNDMHVGRIGVTRYFTLGD</sequence>
<feature type="compositionally biased region" description="Low complexity" evidence="6">
    <location>
        <begin position="60"/>
        <end position="78"/>
    </location>
</feature>
<comment type="subcellular location">
    <subcellularLocation>
        <location evidence="1">Cell outer membrane</location>
    </subcellularLocation>
</comment>
<dbReference type="Pfam" id="PF13505">
    <property type="entry name" value="OMP_b-brl"/>
    <property type="match status" value="1"/>
</dbReference>
<evidence type="ECO:0000256" key="1">
    <source>
        <dbReference type="ARBA" id="ARBA00004442"/>
    </source>
</evidence>
<comment type="caution">
    <text evidence="8">The sequence shown here is derived from an EMBL/GenBank/DDBJ whole genome shotgun (WGS) entry which is preliminary data.</text>
</comment>
<keyword evidence="2" id="KW-0732">Signal</keyword>
<evidence type="ECO:0000256" key="5">
    <source>
        <dbReference type="ARBA" id="ARBA00038306"/>
    </source>
</evidence>
<accession>A0A1E3VRZ2</accession>
<dbReference type="PANTHER" id="PTHR34001">
    <property type="entry name" value="BLL7405 PROTEIN"/>
    <property type="match status" value="1"/>
</dbReference>